<evidence type="ECO:0000256" key="13">
    <source>
        <dbReference type="ARBA" id="ARBA00023303"/>
    </source>
</evidence>
<gene>
    <name evidence="17" type="ORF">PSON_ATCC_30995.1.T0480289</name>
</gene>
<evidence type="ECO:0000256" key="12">
    <source>
        <dbReference type="ARBA" id="ARBA00023180"/>
    </source>
</evidence>
<dbReference type="OrthoDB" id="431720at2759"/>
<keyword evidence="2" id="KW-0813">Transport</keyword>
<feature type="transmembrane region" description="Helical" evidence="15">
    <location>
        <begin position="1271"/>
        <end position="1289"/>
    </location>
</feature>
<dbReference type="InterPro" id="IPR005821">
    <property type="entry name" value="Ion_trans_dom"/>
</dbReference>
<feature type="region of interest" description="Disordered" evidence="14">
    <location>
        <begin position="769"/>
        <end position="789"/>
    </location>
</feature>
<evidence type="ECO:0000256" key="5">
    <source>
        <dbReference type="ARBA" id="ARBA00022692"/>
    </source>
</evidence>
<accession>A0A8S1MXV1</accession>
<feature type="transmembrane region" description="Helical" evidence="15">
    <location>
        <begin position="250"/>
        <end position="268"/>
    </location>
</feature>
<feature type="transmembrane region" description="Helical" evidence="15">
    <location>
        <begin position="1636"/>
        <end position="1654"/>
    </location>
</feature>
<evidence type="ECO:0000256" key="8">
    <source>
        <dbReference type="ARBA" id="ARBA00022882"/>
    </source>
</evidence>
<comment type="subcellular location">
    <subcellularLocation>
        <location evidence="1">Membrane</location>
        <topology evidence="1">Multi-pass membrane protein</topology>
    </subcellularLocation>
</comment>
<feature type="compositionally biased region" description="Low complexity" evidence="14">
    <location>
        <begin position="434"/>
        <end position="446"/>
    </location>
</feature>
<feature type="transmembrane region" description="Helical" evidence="15">
    <location>
        <begin position="1492"/>
        <end position="1516"/>
    </location>
</feature>
<evidence type="ECO:0000256" key="7">
    <source>
        <dbReference type="ARBA" id="ARBA00022837"/>
    </source>
</evidence>
<evidence type="ECO:0000256" key="14">
    <source>
        <dbReference type="SAM" id="MobiDB-lite"/>
    </source>
</evidence>
<feature type="transmembrane region" description="Helical" evidence="15">
    <location>
        <begin position="1062"/>
        <end position="1091"/>
    </location>
</feature>
<feature type="transmembrane region" description="Helical" evidence="15">
    <location>
        <begin position="955"/>
        <end position="973"/>
    </location>
</feature>
<dbReference type="FunFam" id="1.20.120.350:FF:000009">
    <property type="entry name" value="Voltage-dependent T-type calcium channel subunit alpha"/>
    <property type="match status" value="1"/>
</dbReference>
<feature type="transmembrane region" description="Helical" evidence="15">
    <location>
        <begin position="1571"/>
        <end position="1591"/>
    </location>
</feature>
<keyword evidence="7" id="KW-0106">Calcium</keyword>
<proteinExistence type="predicted"/>
<feature type="transmembrane region" description="Helical" evidence="15">
    <location>
        <begin position="1377"/>
        <end position="1406"/>
    </location>
</feature>
<feature type="transmembrane region" description="Helical" evidence="15">
    <location>
        <begin position="1698"/>
        <end position="1724"/>
    </location>
</feature>
<reference evidence="17" key="1">
    <citation type="submission" date="2021-01" db="EMBL/GenBank/DDBJ databases">
        <authorList>
            <consortium name="Genoscope - CEA"/>
            <person name="William W."/>
        </authorList>
    </citation>
    <scope>NUCLEOTIDE SEQUENCE</scope>
</reference>
<feature type="compositionally biased region" description="Low complexity" evidence="14">
    <location>
        <begin position="769"/>
        <end position="783"/>
    </location>
</feature>
<dbReference type="FunFam" id="1.20.120.350:FF:000095">
    <property type="entry name" value="Voltage-gated Ca2+ channel, alpha subunit"/>
    <property type="match status" value="1"/>
</dbReference>
<feature type="transmembrane region" description="Helical" evidence="15">
    <location>
        <begin position="1331"/>
        <end position="1357"/>
    </location>
</feature>
<feature type="domain" description="Ion transport" evidence="16">
    <location>
        <begin position="951"/>
        <end position="1178"/>
    </location>
</feature>
<feature type="region of interest" description="Disordered" evidence="14">
    <location>
        <begin position="433"/>
        <end position="454"/>
    </location>
</feature>
<evidence type="ECO:0000313" key="18">
    <source>
        <dbReference type="Proteomes" id="UP000692954"/>
    </source>
</evidence>
<feature type="region of interest" description="Disordered" evidence="14">
    <location>
        <begin position="572"/>
        <end position="610"/>
    </location>
</feature>
<feature type="compositionally biased region" description="Polar residues" evidence="14">
    <location>
        <begin position="583"/>
        <end position="610"/>
    </location>
</feature>
<feature type="domain" description="Ion transport" evidence="16">
    <location>
        <begin position="1570"/>
        <end position="1806"/>
    </location>
</feature>
<dbReference type="FunFam" id="1.10.287.70:FF:000295">
    <property type="entry name" value="Uncharacterized protein"/>
    <property type="match status" value="1"/>
</dbReference>
<dbReference type="GO" id="GO:0008331">
    <property type="term" value="F:high voltage-gated calcium channel activity"/>
    <property type="evidence" value="ECO:0007669"/>
    <property type="project" value="TreeGrafter"/>
</dbReference>
<feature type="transmembrane region" description="Helical" evidence="15">
    <location>
        <begin position="1233"/>
        <end position="1250"/>
    </location>
</feature>
<evidence type="ECO:0000256" key="10">
    <source>
        <dbReference type="ARBA" id="ARBA00023065"/>
    </source>
</evidence>
<evidence type="ECO:0000256" key="9">
    <source>
        <dbReference type="ARBA" id="ARBA00022989"/>
    </source>
</evidence>
<dbReference type="InterPro" id="IPR050599">
    <property type="entry name" value="VDCC_alpha-1_subunit"/>
</dbReference>
<evidence type="ECO:0000256" key="15">
    <source>
        <dbReference type="SAM" id="Phobius"/>
    </source>
</evidence>
<keyword evidence="6" id="KW-0677">Repeat</keyword>
<feature type="region of interest" description="Disordered" evidence="14">
    <location>
        <begin position="664"/>
        <end position="684"/>
    </location>
</feature>
<dbReference type="Pfam" id="PF00520">
    <property type="entry name" value="Ion_trans"/>
    <property type="match status" value="4"/>
</dbReference>
<feature type="compositionally biased region" description="Basic and acidic residues" evidence="14">
    <location>
        <begin position="664"/>
        <end position="675"/>
    </location>
</feature>
<dbReference type="FunFam" id="1.20.120.350:FF:000072">
    <property type="entry name" value="Voltage-dependent T-type calcium channel subunit alpha"/>
    <property type="match status" value="1"/>
</dbReference>
<feature type="transmembrane region" description="Helical" evidence="15">
    <location>
        <begin position="1140"/>
        <end position="1161"/>
    </location>
</feature>
<evidence type="ECO:0000256" key="6">
    <source>
        <dbReference type="ARBA" id="ARBA00022737"/>
    </source>
</evidence>
<name>A0A8S1MXV1_9CILI</name>
<evidence type="ECO:0000256" key="2">
    <source>
        <dbReference type="ARBA" id="ARBA00022448"/>
    </source>
</evidence>
<keyword evidence="12" id="KW-0325">Glycoprotein</keyword>
<evidence type="ECO:0000256" key="1">
    <source>
        <dbReference type="ARBA" id="ARBA00004141"/>
    </source>
</evidence>
<organism evidence="17 18">
    <name type="scientific">Paramecium sonneborni</name>
    <dbReference type="NCBI Taxonomy" id="65129"/>
    <lineage>
        <taxon>Eukaryota</taxon>
        <taxon>Sar</taxon>
        <taxon>Alveolata</taxon>
        <taxon>Ciliophora</taxon>
        <taxon>Intramacronucleata</taxon>
        <taxon>Oligohymenophorea</taxon>
        <taxon>Peniculida</taxon>
        <taxon>Parameciidae</taxon>
        <taxon>Paramecium</taxon>
    </lineage>
</organism>
<sequence>MEQSSIESDDEFVERHRKNLMILQQINEIWKESDLSKDDGILQMLNEFREEILDELEDEYEPEYKAIQVQENINIDLVPMNEVQKALIYEDKYPFLKIRKRILILIKKISMSAMHITKHPIFEFFTLIIIIFNSIMLALDDPTSDIQTSFQDLMDIIFLAVYTFEAVLKIIAMGFVLNNNSYLRDLWNILDLTVIITAYIPYFVSNSGLQLSALRSLRVLRPLRTISSVKSLRSIMITLFASFAELGNSLIILGFTYTIFAIAGLQLFSGYAKLRCFDEYGIIQMSGYDTDEPFCNGSCPDNYICGKMLDNPINGLLSFDNFGLAFLQVFIITTLEGWTTIMSTIMITFSQFSVFYFLLCVIIGAFFLVNLTLAIIKINFSKAESQETIKPEDVSYNLKQMKRLGIYKINRESHSISITRKHTMRLNKLRQSVNNNNNNNNLNNNNKQIDEPKRSSIKVNFQPLNIKDFSKPHQVKYNNNRILLQGIQGVRTEQIINNNKQQELNNPQLIMKTSVSNVNAPQVRKISKIGTQFKQSQRKMSIANQDESPLDELDNLLKFAVRRQSVLRVDTKIMASPRIPTPSKETPQPPSSSSMLDESQSPGKPQQSNQLNIPKQQFNFEQKSFNENDALSVTLSEIDSIPDSELNQRFKEFEISFQIEKTDDKTVNETQDRKPPQHIHQKRRKQDIPLIYELSKEDEKLKIRLFQAKLVPRVVYKEFISESSKDILVSLEIKKQKKDQELRRLRIQNMKFIMKYQFQNNTTILKLSKNQQQQSSKSSLNSNDQKIKETSKTRKIIPLSEIPSVQEIITPKLTLRKQQKRKTIVHKAITYEQYQQGFHNNQEIDQNFADTLDQVKTQQITFKTPNEQYFYDQVGFQSYHQFKSDDININNGILCGQASIEDVIIIRSSLIKRFNLILQGMNFKKSDYMIYMTKDIIKMLQFKLFLIVDSRQFNIFLNLAVFMNTVILCLDGLVNNQEDLNSFNLAFTILFTIEMGFKMIGYGLIQYIRDPMNIFDSLIVALSLVDIFFLSGNSVFKSVRIFRALRVLRITKLMRSLKFMNFLVQVLSNAFQSLMYIFLLLILFIYIFTLLGMSFFGGQLTSTPSRQSYDTFYESFLVVFQVLTLENWNSILYDLLQQPVSWIITMIYLIAWIFIGSYVLLNLFLASLLDQFEAEYLREHNLENKDQEDQIQQKQIQQTQSINQTVVNVSVNQTLNPILAKQLVTRQESLNKFIYFSEVGLCFYSLYIFSQNNPIRRLCYKVVKNSLFDQTILFAIFLSSLKLVIDTYVSNFLDWADWFFAIFFGIEFLLKIIAYGFVMEESGYLRESWNILDFIIVVCSFIDISVSSIDLSFVKILRLLRTLRPLRVISQNKSMKLLVTTLINSISGIVNVGVVVILVFLMFAILGVNLEKGKMNYCDEGNDVESYLHKQQCIEKGYEWKNRDMNFDNVFQAMLTLFIISTQEGWPTQMYWFVDADESGPIFNNQMWFTSYFLIFLLIGSILLMNMFVGVILVNYKLAEDDMKDKNVSRDQEDWISIQKLIIDSNPNFALYYPPKNCFRAFIFKVISNRLFDLFIMFCIILNIAAMASNYEGSSVYYQYILETLNLVLSIVFIFESLLKIIGFGPRGYFRNNWNQFDFFVVLSSILDMILSFTDNKNNPILTAGPQLIRVFRVLRVTRLFRLVKSLHSLKKLIDTALFSLPALFNVSALMFLLYFIFSVLGVFLFSNLSDGYIINSENNFNDFHHALILLFRCTTGEDWYLLMYDIMNKVNYYYCAYFIIFVVIMQRIMLNLFVLIILDQYERFYFNSDNPLQRFQEFEDDFVDGWAPLTSETKGQQIHKDLLVQLMLSIKAPMGYDLKEKIKTAVNDWKTYNSDADKSTQNLEKIKVMVTTEAKKTVAKTIMNMRIESNENQMLEYHYVLFTFMKNFQTDLFKEVTQIGLNKLIQKEEQTLNKIKKNRHSSQEVNPCVELLFHIMCFKAYKRYAIKLKERMNRQQNEFSQKSSDSSYLHKNSDIVQRDSISQSLESIQESKQQFCLPPDLTVYQSDVNIAIKDNSNSQNTKNRGSVQQLVEQKLENISEFNSEQSISFNKLNDVSN</sequence>
<dbReference type="FunFam" id="1.10.287.70:FF:000280">
    <property type="entry name" value="Uncharacterized protein"/>
    <property type="match status" value="1"/>
</dbReference>
<keyword evidence="13" id="KW-0407">Ion channel</keyword>
<keyword evidence="9 15" id="KW-1133">Transmembrane helix</keyword>
<feature type="transmembrane region" description="Helical" evidence="15">
    <location>
        <begin position="325"/>
        <end position="347"/>
    </location>
</feature>
<feature type="transmembrane region" description="Helical" evidence="15">
    <location>
        <begin position="1775"/>
        <end position="1799"/>
    </location>
</feature>
<dbReference type="GO" id="GO:0005891">
    <property type="term" value="C:voltage-gated calcium channel complex"/>
    <property type="evidence" value="ECO:0007669"/>
    <property type="project" value="TreeGrafter"/>
</dbReference>
<keyword evidence="11 15" id="KW-0472">Membrane</keyword>
<dbReference type="PANTHER" id="PTHR45628:SF7">
    <property type="entry name" value="VOLTAGE-DEPENDENT CALCIUM CHANNEL TYPE A SUBUNIT ALPHA-1"/>
    <property type="match status" value="1"/>
</dbReference>
<feature type="domain" description="Ion transport" evidence="16">
    <location>
        <begin position="119"/>
        <end position="387"/>
    </location>
</feature>
<keyword evidence="18" id="KW-1185">Reference proteome</keyword>
<keyword evidence="8" id="KW-0851">Voltage-gated channel</keyword>
<feature type="transmembrane region" description="Helical" evidence="15">
    <location>
        <begin position="1014"/>
        <end position="1036"/>
    </location>
</feature>
<evidence type="ECO:0000256" key="3">
    <source>
        <dbReference type="ARBA" id="ARBA00022568"/>
    </source>
</evidence>
<dbReference type="FunFam" id="1.10.287.70:FF:000117">
    <property type="entry name" value="Voltage-gated Ca2+ channel, alpha subunit"/>
    <property type="match status" value="1"/>
</dbReference>
<keyword evidence="4" id="KW-0107">Calcium channel</keyword>
<keyword evidence="10" id="KW-0406">Ion transport</keyword>
<evidence type="ECO:0000259" key="16">
    <source>
        <dbReference type="Pfam" id="PF00520"/>
    </source>
</evidence>
<dbReference type="PANTHER" id="PTHR45628">
    <property type="entry name" value="VOLTAGE-DEPENDENT CALCIUM CHANNEL TYPE A SUBUNIT ALPHA-1"/>
    <property type="match status" value="1"/>
</dbReference>
<protein>
    <recommendedName>
        <fullName evidence="16">Ion transport domain-containing protein</fullName>
    </recommendedName>
</protein>
<dbReference type="EMBL" id="CAJJDN010000048">
    <property type="protein sequence ID" value="CAD8085687.1"/>
    <property type="molecule type" value="Genomic_DNA"/>
</dbReference>
<keyword evidence="3" id="KW-0109">Calcium transport</keyword>
<evidence type="ECO:0000256" key="11">
    <source>
        <dbReference type="ARBA" id="ARBA00023136"/>
    </source>
</evidence>
<feature type="transmembrane region" description="Helical" evidence="15">
    <location>
        <begin position="159"/>
        <end position="177"/>
    </location>
</feature>
<dbReference type="Proteomes" id="UP000692954">
    <property type="component" value="Unassembled WGS sequence"/>
</dbReference>
<feature type="transmembrane region" description="Helical" evidence="15">
    <location>
        <begin position="354"/>
        <end position="376"/>
    </location>
</feature>
<evidence type="ECO:0000313" key="17">
    <source>
        <dbReference type="EMBL" id="CAD8085687.1"/>
    </source>
</evidence>
<keyword evidence="5 15" id="KW-0812">Transmembrane</keyword>
<dbReference type="GO" id="GO:0098703">
    <property type="term" value="P:calcium ion import across plasma membrane"/>
    <property type="evidence" value="ECO:0007669"/>
    <property type="project" value="TreeGrafter"/>
</dbReference>
<evidence type="ECO:0000256" key="4">
    <source>
        <dbReference type="ARBA" id="ARBA00022673"/>
    </source>
</evidence>
<comment type="caution">
    <text evidence="17">The sequence shown here is derived from an EMBL/GenBank/DDBJ whole genome shotgun (WGS) entry which is preliminary data.</text>
</comment>
<feature type="domain" description="Ion transport" evidence="16">
    <location>
        <begin position="1266"/>
        <end position="1520"/>
    </location>
</feature>
<feature type="transmembrane region" description="Helical" evidence="15">
    <location>
        <begin position="985"/>
        <end position="1008"/>
    </location>
</feature>
<feature type="transmembrane region" description="Helical" evidence="15">
    <location>
        <begin position="121"/>
        <end position="139"/>
    </location>
</feature>
<feature type="transmembrane region" description="Helical" evidence="15">
    <location>
        <begin position="1295"/>
        <end position="1319"/>
    </location>
</feature>